<evidence type="ECO:0000313" key="1">
    <source>
        <dbReference type="EMBL" id="SPD16435.1"/>
    </source>
</evidence>
<name>A0A2N9HWH3_FAGSY</name>
<proteinExistence type="predicted"/>
<sequence length="128" mass="14415">MSATSPSMPLKSSASWVNKEISLSIRGDTTVSAIWPLSLLQGNVYHKNSASCFSSFLMSVLEVELTRVSDESVGLELEKNYGVNELRANLENERSSLRRPVCRERDLLKTEIDDLVKETKGLRDRLRN</sequence>
<dbReference type="AlphaFoldDB" id="A0A2N9HWH3"/>
<protein>
    <submittedName>
        <fullName evidence="1">Uncharacterized protein</fullName>
    </submittedName>
</protein>
<organism evidence="1">
    <name type="scientific">Fagus sylvatica</name>
    <name type="common">Beechnut</name>
    <dbReference type="NCBI Taxonomy" id="28930"/>
    <lineage>
        <taxon>Eukaryota</taxon>
        <taxon>Viridiplantae</taxon>
        <taxon>Streptophyta</taxon>
        <taxon>Embryophyta</taxon>
        <taxon>Tracheophyta</taxon>
        <taxon>Spermatophyta</taxon>
        <taxon>Magnoliopsida</taxon>
        <taxon>eudicotyledons</taxon>
        <taxon>Gunneridae</taxon>
        <taxon>Pentapetalae</taxon>
        <taxon>rosids</taxon>
        <taxon>fabids</taxon>
        <taxon>Fagales</taxon>
        <taxon>Fagaceae</taxon>
        <taxon>Fagus</taxon>
    </lineage>
</organism>
<gene>
    <name evidence="1" type="ORF">FSB_LOCUS44317</name>
</gene>
<dbReference type="EMBL" id="OIVN01004277">
    <property type="protein sequence ID" value="SPD16435.1"/>
    <property type="molecule type" value="Genomic_DNA"/>
</dbReference>
<reference evidence="1" key="1">
    <citation type="submission" date="2018-02" db="EMBL/GenBank/DDBJ databases">
        <authorList>
            <person name="Cohen D.B."/>
            <person name="Kent A.D."/>
        </authorList>
    </citation>
    <scope>NUCLEOTIDE SEQUENCE</scope>
</reference>
<accession>A0A2N9HWH3</accession>